<evidence type="ECO:0000256" key="6">
    <source>
        <dbReference type="ARBA" id="ARBA00020337"/>
    </source>
</evidence>
<keyword evidence="7" id="KW-0378">Hydrolase</keyword>
<proteinExistence type="inferred from homology"/>
<dbReference type="SUPFAM" id="SSF100950">
    <property type="entry name" value="NagB/RpiA/CoA transferase-like"/>
    <property type="match status" value="1"/>
</dbReference>
<organism evidence="9 10">
    <name type="scientific">Flavobacterium noncentrifugens</name>
    <dbReference type="NCBI Taxonomy" id="1128970"/>
    <lineage>
        <taxon>Bacteria</taxon>
        <taxon>Pseudomonadati</taxon>
        <taxon>Bacteroidota</taxon>
        <taxon>Flavobacteriia</taxon>
        <taxon>Flavobacteriales</taxon>
        <taxon>Flavobacteriaceae</taxon>
        <taxon>Flavobacterium</taxon>
    </lineage>
</organism>
<dbReference type="InterPro" id="IPR006148">
    <property type="entry name" value="Glc/Gal-6P_isomerase"/>
</dbReference>
<dbReference type="InterPro" id="IPR039104">
    <property type="entry name" value="6PGL"/>
</dbReference>
<dbReference type="STRING" id="1128970.SAMN04487935_2670"/>
<comment type="pathway">
    <text evidence="3 7">Carbohydrate degradation; pentose phosphate pathway; D-ribulose 5-phosphate from D-glucose 6-phosphate (oxidative stage): step 2/3.</text>
</comment>
<dbReference type="NCBIfam" id="TIGR01198">
    <property type="entry name" value="pgl"/>
    <property type="match status" value="1"/>
</dbReference>
<accession>A0A1G8ZN24</accession>
<protein>
    <recommendedName>
        <fullName evidence="6 7">6-phosphogluconolactonase</fullName>
        <shortName evidence="7">6PGL</shortName>
        <ecNumber evidence="5 7">3.1.1.31</ecNumber>
    </recommendedName>
</protein>
<dbReference type="Gene3D" id="3.40.50.1360">
    <property type="match status" value="1"/>
</dbReference>
<evidence type="ECO:0000313" key="9">
    <source>
        <dbReference type="EMBL" id="SDK16458.1"/>
    </source>
</evidence>
<name>A0A1G8ZN24_9FLAO</name>
<dbReference type="GO" id="GO:0005975">
    <property type="term" value="P:carbohydrate metabolic process"/>
    <property type="evidence" value="ECO:0007669"/>
    <property type="project" value="UniProtKB-UniRule"/>
</dbReference>
<gene>
    <name evidence="7" type="primary">pgl</name>
    <name evidence="9" type="ORF">SAMN04487935_2670</name>
</gene>
<dbReference type="InterPro" id="IPR037171">
    <property type="entry name" value="NagB/RpiA_transferase-like"/>
</dbReference>
<comment type="catalytic activity">
    <reaction evidence="1 7">
        <text>6-phospho-D-glucono-1,5-lactone + H2O = 6-phospho-D-gluconate + H(+)</text>
        <dbReference type="Rhea" id="RHEA:12556"/>
        <dbReference type="ChEBI" id="CHEBI:15377"/>
        <dbReference type="ChEBI" id="CHEBI:15378"/>
        <dbReference type="ChEBI" id="CHEBI:57955"/>
        <dbReference type="ChEBI" id="CHEBI:58759"/>
        <dbReference type="EC" id="3.1.1.31"/>
    </reaction>
</comment>
<dbReference type="Pfam" id="PF01182">
    <property type="entry name" value="Glucosamine_iso"/>
    <property type="match status" value="1"/>
</dbReference>
<comment type="similarity">
    <text evidence="4 7">Belongs to the glucosamine/galactosamine-6-phosphate isomerase family. 6-phosphogluconolactonase subfamily.</text>
</comment>
<evidence type="ECO:0000256" key="7">
    <source>
        <dbReference type="RuleBase" id="RU365095"/>
    </source>
</evidence>
<evidence type="ECO:0000256" key="1">
    <source>
        <dbReference type="ARBA" id="ARBA00000832"/>
    </source>
</evidence>
<sequence length="242" mass="27193">MVKIFKDADALSLAAAEIFVEAAREAIEARGKFTVALTGGSSPAKLYRLLASEAYKKQMNWNKVFVFWGDERWVPISDEKSNAGAAFHDLLDHVLIPGNHIFPMWADETEPKVRAEAYEKLLHEYLDNGKFDLILSGMGDDGHTASLFPGTKILHEQEKWVDAYYLESQKMFRITLTAPLINKARKNIVLVFGANKANALYEVISGERNFEKYPSQLLNPSENGELLFLTDEAAAQKLPQDI</sequence>
<dbReference type="Proteomes" id="UP000199580">
    <property type="component" value="Unassembled WGS sequence"/>
</dbReference>
<dbReference type="EMBL" id="FNEZ01000004">
    <property type="protein sequence ID" value="SDK16458.1"/>
    <property type="molecule type" value="Genomic_DNA"/>
</dbReference>
<keyword evidence="10" id="KW-1185">Reference proteome</keyword>
<evidence type="ECO:0000256" key="2">
    <source>
        <dbReference type="ARBA" id="ARBA00002681"/>
    </source>
</evidence>
<dbReference type="PANTHER" id="PTHR11054">
    <property type="entry name" value="6-PHOSPHOGLUCONOLACTONASE"/>
    <property type="match status" value="1"/>
</dbReference>
<dbReference type="PANTHER" id="PTHR11054:SF0">
    <property type="entry name" value="6-PHOSPHOGLUCONOLACTONASE"/>
    <property type="match status" value="1"/>
</dbReference>
<reference evidence="9 10" key="1">
    <citation type="submission" date="2016-10" db="EMBL/GenBank/DDBJ databases">
        <authorList>
            <person name="de Groot N.N."/>
        </authorList>
    </citation>
    <scope>NUCLEOTIDE SEQUENCE [LARGE SCALE GENOMIC DNA]</scope>
    <source>
        <strain evidence="9 10">CGMCC 1.10076</strain>
    </source>
</reference>
<dbReference type="UniPathway" id="UPA00115">
    <property type="reaction ID" value="UER00409"/>
</dbReference>
<evidence type="ECO:0000256" key="4">
    <source>
        <dbReference type="ARBA" id="ARBA00010662"/>
    </source>
</evidence>
<dbReference type="AlphaFoldDB" id="A0A1G8ZN24"/>
<dbReference type="EC" id="3.1.1.31" evidence="5 7"/>
<comment type="function">
    <text evidence="2 7">Hydrolysis of 6-phosphogluconolactone to 6-phosphogluconate.</text>
</comment>
<evidence type="ECO:0000256" key="3">
    <source>
        <dbReference type="ARBA" id="ARBA00004961"/>
    </source>
</evidence>
<evidence type="ECO:0000256" key="5">
    <source>
        <dbReference type="ARBA" id="ARBA00013198"/>
    </source>
</evidence>
<dbReference type="InterPro" id="IPR005900">
    <property type="entry name" value="6-phosphogluconolactonase_DevB"/>
</dbReference>
<dbReference type="GO" id="GO:0006098">
    <property type="term" value="P:pentose-phosphate shunt"/>
    <property type="evidence" value="ECO:0007669"/>
    <property type="project" value="UniProtKB-UniPathway"/>
</dbReference>
<feature type="domain" description="Glucosamine/galactosamine-6-phosphate isomerase" evidence="8">
    <location>
        <begin position="7"/>
        <end position="222"/>
    </location>
</feature>
<dbReference type="GO" id="GO:0017057">
    <property type="term" value="F:6-phosphogluconolactonase activity"/>
    <property type="evidence" value="ECO:0007669"/>
    <property type="project" value="UniProtKB-UniRule"/>
</dbReference>
<evidence type="ECO:0000259" key="8">
    <source>
        <dbReference type="Pfam" id="PF01182"/>
    </source>
</evidence>
<dbReference type="OrthoDB" id="9810967at2"/>
<dbReference type="CDD" id="cd01400">
    <property type="entry name" value="6PGL"/>
    <property type="match status" value="1"/>
</dbReference>
<evidence type="ECO:0000313" key="10">
    <source>
        <dbReference type="Proteomes" id="UP000199580"/>
    </source>
</evidence>
<dbReference type="RefSeq" id="WP_091396451.1">
    <property type="nucleotide sequence ID" value="NZ_BKAI01000008.1"/>
</dbReference>